<dbReference type="AlphaFoldDB" id="A0A4R9M3K2"/>
<reference evidence="2" key="1">
    <citation type="journal article" date="2019" name="PLoS Negl. Trop. Dis.">
        <title>Revisiting the worldwide diversity of Leptospira species in the environment.</title>
        <authorList>
            <person name="Vincent A.T."/>
            <person name="Schiettekatte O."/>
            <person name="Bourhy P."/>
            <person name="Veyrier F.J."/>
            <person name="Picardeau M."/>
        </authorList>
    </citation>
    <scope>NUCLEOTIDE SEQUENCE [LARGE SCALE GENOMIC DNA]</scope>
    <source>
        <strain evidence="2">201300427</strain>
    </source>
</reference>
<dbReference type="OrthoDB" id="336331at2"/>
<protein>
    <submittedName>
        <fullName evidence="2">Uncharacterized protein</fullName>
    </submittedName>
</protein>
<gene>
    <name evidence="2" type="ORF">EHS15_08465</name>
</gene>
<comment type="caution">
    <text evidence="2">The sequence shown here is derived from an EMBL/GenBank/DDBJ whole genome shotgun (WGS) entry which is preliminary data.</text>
</comment>
<evidence type="ECO:0000313" key="3">
    <source>
        <dbReference type="Proteomes" id="UP000298058"/>
    </source>
</evidence>
<evidence type="ECO:0000256" key="1">
    <source>
        <dbReference type="SAM" id="MobiDB-lite"/>
    </source>
</evidence>
<evidence type="ECO:0000313" key="2">
    <source>
        <dbReference type="EMBL" id="TGN19368.1"/>
    </source>
</evidence>
<feature type="region of interest" description="Disordered" evidence="1">
    <location>
        <begin position="154"/>
        <end position="184"/>
    </location>
</feature>
<keyword evidence="3" id="KW-1185">Reference proteome</keyword>
<organism evidence="2 3">
    <name type="scientific">Leptospira idonii</name>
    <dbReference type="NCBI Taxonomy" id="1193500"/>
    <lineage>
        <taxon>Bacteria</taxon>
        <taxon>Pseudomonadati</taxon>
        <taxon>Spirochaetota</taxon>
        <taxon>Spirochaetia</taxon>
        <taxon>Leptospirales</taxon>
        <taxon>Leptospiraceae</taxon>
        <taxon>Leptospira</taxon>
    </lineage>
</organism>
<name>A0A4R9M3K2_9LEPT</name>
<accession>A0A4R9M3K2</accession>
<dbReference type="EMBL" id="RQHW01000031">
    <property type="protein sequence ID" value="TGN19368.1"/>
    <property type="molecule type" value="Genomic_DNA"/>
</dbReference>
<dbReference type="RefSeq" id="WP_135760130.1">
    <property type="nucleotide sequence ID" value="NZ_RQHW01000031.1"/>
</dbReference>
<feature type="compositionally biased region" description="Basic and acidic residues" evidence="1">
    <location>
        <begin position="171"/>
        <end position="184"/>
    </location>
</feature>
<proteinExistence type="predicted"/>
<dbReference type="Proteomes" id="UP000298058">
    <property type="component" value="Unassembled WGS sequence"/>
</dbReference>
<sequence length="184" mass="21409">MKKTIILPISLLILSDCSSFNKVQIENKQALYDNCMETFQDETKCNQMLKKSEEDLKTTEQKRAEQREKLTEEGYNGLKIREVMLQKLYKQTKPFVKEYLGEPDSVSLSGDGEVFHYTRPISIYEIGSAPDDEVYVFFRKNFVQKVTIIKPSSERSKGFSWGNWLKNSKKNKNENRGGDELEDK</sequence>